<evidence type="ECO:0000256" key="12">
    <source>
        <dbReference type="ARBA" id="ARBA00023209"/>
    </source>
</evidence>
<gene>
    <name evidence="21" type="primary">LOC106457170</name>
</gene>
<organism evidence="20 21">
    <name type="scientific">Limulus polyphemus</name>
    <name type="common">Atlantic horseshoe crab</name>
    <dbReference type="NCBI Taxonomy" id="6850"/>
    <lineage>
        <taxon>Eukaryota</taxon>
        <taxon>Metazoa</taxon>
        <taxon>Ecdysozoa</taxon>
        <taxon>Arthropoda</taxon>
        <taxon>Chelicerata</taxon>
        <taxon>Merostomata</taxon>
        <taxon>Xiphosura</taxon>
        <taxon>Limulidae</taxon>
        <taxon>Limulus</taxon>
    </lineage>
</organism>
<dbReference type="GeneID" id="106457170"/>
<evidence type="ECO:0000313" key="21">
    <source>
        <dbReference type="RefSeq" id="XP_022238705.1"/>
    </source>
</evidence>
<keyword evidence="9 19" id="KW-1133">Transmembrane helix</keyword>
<evidence type="ECO:0000256" key="18">
    <source>
        <dbReference type="ARBA" id="ARBA00039721"/>
    </source>
</evidence>
<keyword evidence="12" id="KW-0594">Phospholipid biosynthesis</keyword>
<comment type="pathway">
    <text evidence="3">Lipid metabolism; phospholipid metabolism.</text>
</comment>
<evidence type="ECO:0000256" key="19">
    <source>
        <dbReference type="SAM" id="Phobius"/>
    </source>
</evidence>
<dbReference type="EC" id="2.3.1.n6" evidence="17"/>
<evidence type="ECO:0000256" key="7">
    <source>
        <dbReference type="ARBA" id="ARBA00022692"/>
    </source>
</evidence>
<keyword evidence="10" id="KW-0443">Lipid metabolism</keyword>
<evidence type="ECO:0000256" key="4">
    <source>
        <dbReference type="ARBA" id="ARBA00010323"/>
    </source>
</evidence>
<evidence type="ECO:0000256" key="1">
    <source>
        <dbReference type="ARBA" id="ARBA00004141"/>
    </source>
</evidence>
<dbReference type="PANTHER" id="PTHR13906">
    <property type="entry name" value="PORCUPINE"/>
    <property type="match status" value="1"/>
</dbReference>
<evidence type="ECO:0000313" key="20">
    <source>
        <dbReference type="Proteomes" id="UP000694941"/>
    </source>
</evidence>
<keyword evidence="5" id="KW-0444">Lipid biosynthesis</keyword>
<keyword evidence="14" id="KW-0012">Acyltransferase</keyword>
<evidence type="ECO:0000256" key="14">
    <source>
        <dbReference type="ARBA" id="ARBA00023315"/>
    </source>
</evidence>
<keyword evidence="6" id="KW-0808">Transferase</keyword>
<keyword evidence="13" id="KW-1208">Phospholipid metabolism</keyword>
<evidence type="ECO:0000256" key="5">
    <source>
        <dbReference type="ARBA" id="ARBA00022516"/>
    </source>
</evidence>
<evidence type="ECO:0000256" key="13">
    <source>
        <dbReference type="ARBA" id="ARBA00023264"/>
    </source>
</evidence>
<comment type="subcellular location">
    <subcellularLocation>
        <location evidence="2">Endoplasmic reticulum</location>
    </subcellularLocation>
    <subcellularLocation>
        <location evidence="1">Membrane</location>
        <topology evidence="1">Multi-pass membrane protein</topology>
    </subcellularLocation>
</comment>
<reference evidence="21" key="1">
    <citation type="submission" date="2025-08" db="UniProtKB">
        <authorList>
            <consortium name="RefSeq"/>
        </authorList>
    </citation>
    <scope>IDENTIFICATION</scope>
    <source>
        <tissue evidence="21">Muscle</tissue>
    </source>
</reference>
<evidence type="ECO:0000256" key="8">
    <source>
        <dbReference type="ARBA" id="ARBA00022824"/>
    </source>
</evidence>
<proteinExistence type="inferred from homology"/>
<feature type="transmembrane region" description="Helical" evidence="19">
    <location>
        <begin position="150"/>
        <end position="169"/>
    </location>
</feature>
<dbReference type="InterPro" id="IPR004299">
    <property type="entry name" value="MBOAT_fam"/>
</dbReference>
<evidence type="ECO:0000256" key="9">
    <source>
        <dbReference type="ARBA" id="ARBA00022989"/>
    </source>
</evidence>
<accession>A0ABM1S500</accession>
<dbReference type="Pfam" id="PF03062">
    <property type="entry name" value="MBOAT"/>
    <property type="match status" value="1"/>
</dbReference>
<feature type="transmembrane region" description="Helical" evidence="19">
    <location>
        <begin position="305"/>
        <end position="327"/>
    </location>
</feature>
<keyword evidence="20" id="KW-1185">Reference proteome</keyword>
<evidence type="ECO:0000256" key="10">
    <source>
        <dbReference type="ARBA" id="ARBA00023098"/>
    </source>
</evidence>
<evidence type="ECO:0000256" key="16">
    <source>
        <dbReference type="ARBA" id="ARBA00026120"/>
    </source>
</evidence>
<evidence type="ECO:0000256" key="3">
    <source>
        <dbReference type="ARBA" id="ARBA00005074"/>
    </source>
</evidence>
<dbReference type="PANTHER" id="PTHR13906:SF14">
    <property type="entry name" value="LYSOPHOSPHOLIPID ACYLTRANSFERASE 5"/>
    <property type="match status" value="1"/>
</dbReference>
<name>A0ABM1S500_LIMPO</name>
<evidence type="ECO:0000256" key="15">
    <source>
        <dbReference type="ARBA" id="ARBA00025707"/>
    </source>
</evidence>
<dbReference type="InterPro" id="IPR049941">
    <property type="entry name" value="LPLAT_7/PORCN-like"/>
</dbReference>
<dbReference type="EC" id="2.3.1.23" evidence="16"/>
<protein>
    <recommendedName>
        <fullName evidence="18">Lysophospholipid acyltransferase 5</fullName>
        <ecNumber evidence="16">2.3.1.23</ecNumber>
        <ecNumber evidence="17">2.3.1.n6</ecNumber>
    </recommendedName>
</protein>
<sequence>MGYLLIGYYYTGTQDYDIKWTIPHCVLTLRLIGVSYDVYDGRKRVEKLSEDQKKTALVKAPSLLEIGGHTYFFGGFLVGPQFSMRRYMDFVGGVFVDKKGQKPACILPALSRLALGLIILGVFQIGTLFIPEQYILTISFEQEVFWKKMLIMTLWGKIVLYKYVACWLLSEGSCTMTGLTYNGQDKNGIDLWDGCCNVKIWDYETTCTFDGLIQSFNINTNHWVARYIFKRLRFLGNKLLSQAVTLLFLAMWHGLHSGYYVCFFNEFLVMKVERDVTSLTDRLPAVKAFLNLSSLQLPIYILKKFYLLFGMSYCVMPFVLLSASRWLKVYSSLYFVCHIIYIGWHVTYFVMKKMKLVPRLNPDIAKNE</sequence>
<evidence type="ECO:0000256" key="17">
    <source>
        <dbReference type="ARBA" id="ARBA00038923"/>
    </source>
</evidence>
<evidence type="ECO:0000256" key="11">
    <source>
        <dbReference type="ARBA" id="ARBA00023136"/>
    </source>
</evidence>
<feature type="transmembrane region" description="Helical" evidence="19">
    <location>
        <begin position="333"/>
        <end position="351"/>
    </location>
</feature>
<evidence type="ECO:0000256" key="6">
    <source>
        <dbReference type="ARBA" id="ARBA00022679"/>
    </source>
</evidence>
<evidence type="ECO:0000256" key="2">
    <source>
        <dbReference type="ARBA" id="ARBA00004240"/>
    </source>
</evidence>
<dbReference type="Proteomes" id="UP000694941">
    <property type="component" value="Unplaced"/>
</dbReference>
<keyword evidence="8" id="KW-0256">Endoplasmic reticulum</keyword>
<comment type="similarity">
    <text evidence="4">Belongs to the membrane-bound acyltransferase family.</text>
</comment>
<feature type="transmembrane region" description="Helical" evidence="19">
    <location>
        <begin position="109"/>
        <end position="130"/>
    </location>
</feature>
<comment type="pathway">
    <text evidence="15">Phospholipid metabolism.</text>
</comment>
<keyword evidence="11 19" id="KW-0472">Membrane</keyword>
<keyword evidence="7 19" id="KW-0812">Transmembrane</keyword>
<dbReference type="RefSeq" id="XP_022238705.1">
    <property type="nucleotide sequence ID" value="XM_022382997.1"/>
</dbReference>